<gene>
    <name evidence="1" type="ORF">FISHEDRAFT_68706</name>
</gene>
<dbReference type="AlphaFoldDB" id="A0A0D7AQK5"/>
<keyword evidence="2" id="KW-1185">Reference proteome</keyword>
<accession>A0A0D7AQK5</accession>
<reference evidence="1 2" key="1">
    <citation type="journal article" date="2015" name="Fungal Genet. Biol.">
        <title>Evolution of novel wood decay mechanisms in Agaricales revealed by the genome sequences of Fistulina hepatica and Cylindrobasidium torrendii.</title>
        <authorList>
            <person name="Floudas D."/>
            <person name="Held B.W."/>
            <person name="Riley R."/>
            <person name="Nagy L.G."/>
            <person name="Koehler G."/>
            <person name="Ransdell A.S."/>
            <person name="Younus H."/>
            <person name="Chow J."/>
            <person name="Chiniquy J."/>
            <person name="Lipzen A."/>
            <person name="Tritt A."/>
            <person name="Sun H."/>
            <person name="Haridas S."/>
            <person name="LaButti K."/>
            <person name="Ohm R.A."/>
            <person name="Kues U."/>
            <person name="Blanchette R.A."/>
            <person name="Grigoriev I.V."/>
            <person name="Minto R.E."/>
            <person name="Hibbett D.S."/>
        </authorList>
    </citation>
    <scope>NUCLEOTIDE SEQUENCE [LARGE SCALE GENOMIC DNA]</scope>
    <source>
        <strain evidence="1 2">ATCC 64428</strain>
    </source>
</reference>
<evidence type="ECO:0000313" key="2">
    <source>
        <dbReference type="Proteomes" id="UP000054144"/>
    </source>
</evidence>
<organism evidence="1 2">
    <name type="scientific">Fistulina hepatica ATCC 64428</name>
    <dbReference type="NCBI Taxonomy" id="1128425"/>
    <lineage>
        <taxon>Eukaryota</taxon>
        <taxon>Fungi</taxon>
        <taxon>Dikarya</taxon>
        <taxon>Basidiomycota</taxon>
        <taxon>Agaricomycotina</taxon>
        <taxon>Agaricomycetes</taxon>
        <taxon>Agaricomycetidae</taxon>
        <taxon>Agaricales</taxon>
        <taxon>Fistulinaceae</taxon>
        <taxon>Fistulina</taxon>
    </lineage>
</organism>
<proteinExistence type="predicted"/>
<dbReference type="Proteomes" id="UP000054144">
    <property type="component" value="Unassembled WGS sequence"/>
</dbReference>
<name>A0A0D7AQK5_9AGAR</name>
<evidence type="ECO:0000313" key="1">
    <source>
        <dbReference type="EMBL" id="KIY53611.1"/>
    </source>
</evidence>
<sequence length="198" mass="22411">MSTFEARYIEAFIARRDLRKSSTSKTSQLSFYSSWGPWQVTNMEDLATRKRLHSSREPSELAGVRAFTAHGDLRRPSISGPSISGPSQLVSAFTARGSLRKSPMSELLQLMDLRKSSIWSREDLATHERLHSSREPSELTYVIDIRALAARERLRSSPVSDQGRQLWGNFELRQHRGRHSSQGHLYLVDLAPAQVFGS</sequence>
<protein>
    <submittedName>
        <fullName evidence="1">Uncharacterized protein</fullName>
    </submittedName>
</protein>
<dbReference type="EMBL" id="KN881603">
    <property type="protein sequence ID" value="KIY53611.1"/>
    <property type="molecule type" value="Genomic_DNA"/>
</dbReference>